<dbReference type="EMBL" id="LCDD01000036">
    <property type="protein sequence ID" value="KKS45508.1"/>
    <property type="molecule type" value="Genomic_DNA"/>
</dbReference>
<evidence type="ECO:0000256" key="1">
    <source>
        <dbReference type="ARBA" id="ARBA00006739"/>
    </source>
</evidence>
<dbReference type="CDD" id="cd04186">
    <property type="entry name" value="GT_2_like_c"/>
    <property type="match status" value="1"/>
</dbReference>
<sequence length="299" mass="34148">MLEDTAVVMVHYRDQAATFACLDSLRSREKKVNFKIYVVNNGHEDLSSAQSHFPKIKILASGKNLGFAQGSNLGIKEALKEGGKNIILLNGDTLAGSNLIFRLVDFSLKNKEAGLVSPKIYFAPGFEYHRQKYTEKEEGKVIWYAGGLLDWRNVYASHRGVDEVDKGQYNQVCQTDFATGCCMLITPQAIRKTGILDSRYFLYYEDVDYSIRVQKSGLKTFYCPQAFLWHKNALSSEGVGSEIHLYYQTRNRLYLGFKYASARARKSLFWQSLSMLKETGVRRRAVIDYYLRRMDKGSL</sequence>
<dbReference type="InterPro" id="IPR001173">
    <property type="entry name" value="Glyco_trans_2-like"/>
</dbReference>
<dbReference type="PANTHER" id="PTHR43179">
    <property type="entry name" value="RHAMNOSYLTRANSFERASE WBBL"/>
    <property type="match status" value="1"/>
</dbReference>
<dbReference type="Pfam" id="PF00535">
    <property type="entry name" value="Glycos_transf_2"/>
    <property type="match status" value="1"/>
</dbReference>
<reference evidence="5 6" key="1">
    <citation type="journal article" date="2015" name="Nature">
        <title>rRNA introns, odd ribosomes, and small enigmatic genomes across a large radiation of phyla.</title>
        <authorList>
            <person name="Brown C.T."/>
            <person name="Hug L.A."/>
            <person name="Thomas B.C."/>
            <person name="Sharon I."/>
            <person name="Castelle C.J."/>
            <person name="Singh A."/>
            <person name="Wilkins M.J."/>
            <person name="Williams K.H."/>
            <person name="Banfield J.F."/>
        </authorList>
    </citation>
    <scope>NUCLEOTIDE SEQUENCE [LARGE SCALE GENOMIC DNA]</scope>
</reference>
<evidence type="ECO:0000256" key="3">
    <source>
        <dbReference type="ARBA" id="ARBA00022679"/>
    </source>
</evidence>
<dbReference type="GO" id="GO:0016757">
    <property type="term" value="F:glycosyltransferase activity"/>
    <property type="evidence" value="ECO:0007669"/>
    <property type="project" value="UniProtKB-KW"/>
</dbReference>
<evidence type="ECO:0000313" key="6">
    <source>
        <dbReference type="Proteomes" id="UP000034320"/>
    </source>
</evidence>
<feature type="domain" description="Glycosyltransferase 2-like" evidence="4">
    <location>
        <begin position="7"/>
        <end position="132"/>
    </location>
</feature>
<comment type="similarity">
    <text evidence="1">Belongs to the glycosyltransferase 2 family.</text>
</comment>
<accession>A0A0G1C7A0</accession>
<organism evidence="5 6">
    <name type="scientific">Candidatus Gottesmanbacteria bacterium GW2011_GWA2_42_18</name>
    <dbReference type="NCBI Taxonomy" id="1618442"/>
    <lineage>
        <taxon>Bacteria</taxon>
        <taxon>Candidatus Gottesmaniibacteriota</taxon>
    </lineage>
</organism>
<comment type="caution">
    <text evidence="5">The sequence shown here is derived from an EMBL/GenBank/DDBJ whole genome shotgun (WGS) entry which is preliminary data.</text>
</comment>
<keyword evidence="2" id="KW-0328">Glycosyltransferase</keyword>
<gene>
    <name evidence="5" type="ORF">UV09_C0036G0011</name>
</gene>
<dbReference type="Proteomes" id="UP000034320">
    <property type="component" value="Unassembled WGS sequence"/>
</dbReference>
<evidence type="ECO:0000313" key="5">
    <source>
        <dbReference type="EMBL" id="KKS45508.1"/>
    </source>
</evidence>
<dbReference type="AlphaFoldDB" id="A0A0G1C7A0"/>
<dbReference type="InterPro" id="IPR029044">
    <property type="entry name" value="Nucleotide-diphossugar_trans"/>
</dbReference>
<protein>
    <submittedName>
        <fullName evidence="5">Glycosyl transferase family 2</fullName>
    </submittedName>
</protein>
<dbReference type="Gene3D" id="3.90.550.10">
    <property type="entry name" value="Spore Coat Polysaccharide Biosynthesis Protein SpsA, Chain A"/>
    <property type="match status" value="1"/>
</dbReference>
<proteinExistence type="inferred from homology"/>
<keyword evidence="3 5" id="KW-0808">Transferase</keyword>
<name>A0A0G1C7A0_9BACT</name>
<dbReference type="SUPFAM" id="SSF53448">
    <property type="entry name" value="Nucleotide-diphospho-sugar transferases"/>
    <property type="match status" value="1"/>
</dbReference>
<dbReference type="PANTHER" id="PTHR43179:SF12">
    <property type="entry name" value="GALACTOFURANOSYLTRANSFERASE GLFT2"/>
    <property type="match status" value="1"/>
</dbReference>
<evidence type="ECO:0000259" key="4">
    <source>
        <dbReference type="Pfam" id="PF00535"/>
    </source>
</evidence>
<evidence type="ECO:0000256" key="2">
    <source>
        <dbReference type="ARBA" id="ARBA00022676"/>
    </source>
</evidence>